<dbReference type="FunFam" id="2.60.300.12:FF:000006">
    <property type="entry name" value="Iron-sulfur cluster assembly 2 mitochondrial"/>
    <property type="match status" value="1"/>
</dbReference>
<sequence>MSSAVRQCFRLVSSTRSCLTYSAWRASQSQTQTQQRFTRLRLCSTASQADLSTDASQKGEELKLSEACVKQLKEISKKDNSFLRIVVEGGGCSGFQYKFELDTKTNEDDRVFEEDGARVVIDKDSLDFVKGSTVDYYKELIRSAFRIIDNPLAEQGCSCGASFTVKL</sequence>
<protein>
    <recommendedName>
        <fullName evidence="7">Iron-sulfur cluster assembly 2 homolog, mitochondrial</fullName>
    </recommendedName>
    <alternativeName>
        <fullName evidence="8">HESB-like domain-containing protein 1</fullName>
    </alternativeName>
</protein>
<dbReference type="AlphaFoldDB" id="A0AAN9BIY6"/>
<dbReference type="EMBL" id="JBAMIC010000008">
    <property type="protein sequence ID" value="KAK7104035.1"/>
    <property type="molecule type" value="Genomic_DNA"/>
</dbReference>
<dbReference type="InterPro" id="IPR000361">
    <property type="entry name" value="ATAP_core_dom"/>
</dbReference>
<dbReference type="Proteomes" id="UP001374579">
    <property type="component" value="Unassembled WGS sequence"/>
</dbReference>
<keyword evidence="5" id="KW-0496">Mitochondrion</keyword>
<dbReference type="PANTHER" id="PTHR43011:SF1">
    <property type="entry name" value="IRON-SULFUR CLUSTER ASSEMBLY 2 HOMOLOG, MITOCHONDRIAL"/>
    <property type="match status" value="1"/>
</dbReference>
<dbReference type="GO" id="GO:0051537">
    <property type="term" value="F:2 iron, 2 sulfur cluster binding"/>
    <property type="evidence" value="ECO:0007669"/>
    <property type="project" value="TreeGrafter"/>
</dbReference>
<dbReference type="GO" id="GO:0120510">
    <property type="term" value="C:mitochondrial [4Fe-4S] assembly complex"/>
    <property type="evidence" value="ECO:0007669"/>
    <property type="project" value="UniProtKB-ARBA"/>
</dbReference>
<evidence type="ECO:0000256" key="2">
    <source>
        <dbReference type="ARBA" id="ARBA00006718"/>
    </source>
</evidence>
<comment type="subunit">
    <text evidence="9">Heterotetramer; forms a dimer of dimers with IBA57. Interacts with [2Fe-2S]-ISCA2 forming the heterodimer [2Fe- 2S]-ISCA2-IBA57 complex; [2Fe-2S] cluster binding is absolutely required to promote the complex formation.</text>
</comment>
<organism evidence="11 12">
    <name type="scientific">Littorina saxatilis</name>
    <dbReference type="NCBI Taxonomy" id="31220"/>
    <lineage>
        <taxon>Eukaryota</taxon>
        <taxon>Metazoa</taxon>
        <taxon>Spiralia</taxon>
        <taxon>Lophotrochozoa</taxon>
        <taxon>Mollusca</taxon>
        <taxon>Gastropoda</taxon>
        <taxon>Caenogastropoda</taxon>
        <taxon>Littorinimorpha</taxon>
        <taxon>Littorinoidea</taxon>
        <taxon>Littorinidae</taxon>
        <taxon>Littorina</taxon>
    </lineage>
</organism>
<accession>A0AAN9BIY6</accession>
<evidence type="ECO:0000256" key="6">
    <source>
        <dbReference type="ARBA" id="ARBA00057540"/>
    </source>
</evidence>
<dbReference type="SUPFAM" id="SSF89360">
    <property type="entry name" value="HesB-like domain"/>
    <property type="match status" value="1"/>
</dbReference>
<name>A0AAN9BIY6_9CAEN</name>
<dbReference type="NCBIfam" id="TIGR00049">
    <property type="entry name" value="iron-sulfur cluster assembly accessory protein"/>
    <property type="match status" value="1"/>
</dbReference>
<evidence type="ECO:0000259" key="10">
    <source>
        <dbReference type="Pfam" id="PF01521"/>
    </source>
</evidence>
<comment type="subcellular location">
    <subcellularLocation>
        <location evidence="1">Mitochondrion</location>
    </subcellularLocation>
</comment>
<keyword evidence="4" id="KW-0408">Iron</keyword>
<comment type="function">
    <text evidence="6">Involved in the maturation of mitochondrial 4Fe-4S proteins functioning late in the iron-sulfur cluster assembly pathway. May be involved in the binding of an intermediate of Fe/S cluster assembly.</text>
</comment>
<dbReference type="Pfam" id="PF01521">
    <property type="entry name" value="Fe-S_biosyn"/>
    <property type="match status" value="1"/>
</dbReference>
<dbReference type="InterPro" id="IPR016092">
    <property type="entry name" value="ATAP"/>
</dbReference>
<evidence type="ECO:0000256" key="1">
    <source>
        <dbReference type="ARBA" id="ARBA00004173"/>
    </source>
</evidence>
<gene>
    <name evidence="11" type="ORF">V1264_018812</name>
</gene>
<evidence type="ECO:0000313" key="12">
    <source>
        <dbReference type="Proteomes" id="UP001374579"/>
    </source>
</evidence>
<comment type="caution">
    <text evidence="11">The sequence shown here is derived from an EMBL/GenBank/DDBJ whole genome shotgun (WGS) entry which is preliminary data.</text>
</comment>
<comment type="similarity">
    <text evidence="2">Belongs to the HesB/IscA family.</text>
</comment>
<evidence type="ECO:0000256" key="9">
    <source>
        <dbReference type="ARBA" id="ARBA00093471"/>
    </source>
</evidence>
<proteinExistence type="inferred from homology"/>
<evidence type="ECO:0000256" key="8">
    <source>
        <dbReference type="ARBA" id="ARBA00077082"/>
    </source>
</evidence>
<evidence type="ECO:0000256" key="4">
    <source>
        <dbReference type="ARBA" id="ARBA00023004"/>
    </source>
</evidence>
<keyword evidence="3" id="KW-0479">Metal-binding</keyword>
<evidence type="ECO:0000256" key="7">
    <source>
        <dbReference type="ARBA" id="ARBA00073313"/>
    </source>
</evidence>
<dbReference type="PANTHER" id="PTHR43011">
    <property type="entry name" value="IRON-SULFUR CLUSTER ASSEMBLY 2 HOMOLOG, MITOCHONDRIAL"/>
    <property type="match status" value="1"/>
</dbReference>
<evidence type="ECO:0000256" key="3">
    <source>
        <dbReference type="ARBA" id="ARBA00022723"/>
    </source>
</evidence>
<dbReference type="InterPro" id="IPR035903">
    <property type="entry name" value="HesB-like_dom_sf"/>
</dbReference>
<evidence type="ECO:0000256" key="5">
    <source>
        <dbReference type="ARBA" id="ARBA00023128"/>
    </source>
</evidence>
<dbReference type="GO" id="GO:0005506">
    <property type="term" value="F:iron ion binding"/>
    <property type="evidence" value="ECO:0007669"/>
    <property type="project" value="TreeGrafter"/>
</dbReference>
<evidence type="ECO:0000313" key="11">
    <source>
        <dbReference type="EMBL" id="KAK7104035.1"/>
    </source>
</evidence>
<keyword evidence="12" id="KW-1185">Reference proteome</keyword>
<feature type="domain" description="Core" evidence="10">
    <location>
        <begin position="61"/>
        <end position="160"/>
    </location>
</feature>
<reference evidence="11 12" key="1">
    <citation type="submission" date="2024-02" db="EMBL/GenBank/DDBJ databases">
        <title>Chromosome-scale genome assembly of the rough periwinkle Littorina saxatilis.</title>
        <authorList>
            <person name="De Jode A."/>
            <person name="Faria R."/>
            <person name="Formenti G."/>
            <person name="Sims Y."/>
            <person name="Smith T.P."/>
            <person name="Tracey A."/>
            <person name="Wood J.M.D."/>
            <person name="Zagrodzka Z.B."/>
            <person name="Johannesson K."/>
            <person name="Butlin R.K."/>
            <person name="Leder E.H."/>
        </authorList>
    </citation>
    <scope>NUCLEOTIDE SEQUENCE [LARGE SCALE GENOMIC DNA]</scope>
    <source>
        <strain evidence="11">Snail1</strain>
        <tissue evidence="11">Muscle</tissue>
    </source>
</reference>
<dbReference type="GO" id="GO:0016226">
    <property type="term" value="P:iron-sulfur cluster assembly"/>
    <property type="evidence" value="ECO:0007669"/>
    <property type="project" value="InterPro"/>
</dbReference>
<dbReference type="Gene3D" id="2.60.300.12">
    <property type="entry name" value="HesB-like domain"/>
    <property type="match status" value="1"/>
</dbReference>
<dbReference type="GO" id="GO:0051539">
    <property type="term" value="F:4 iron, 4 sulfur cluster binding"/>
    <property type="evidence" value="ECO:0007669"/>
    <property type="project" value="TreeGrafter"/>
</dbReference>